<dbReference type="GeneID" id="106181621"/>
<sequence>MQTGNGSAVNLGNSFVDFEIPVTLEFQETEADMENITAQKGISQTIEISDGSQNLFQVIRPPSDRTTYFYGRRDGEATNSSYDFRVAINGASSSRKKRSTTASSQPDVNSTITVDVSQDSNGELSLYVPAEGLDGASSFNLLILADGVGSANGSSQKLTMKSTVINPRFYNAATKSWNSSSGLQDLIASF</sequence>
<reference evidence="2" key="1">
    <citation type="submission" date="2025-08" db="UniProtKB">
        <authorList>
            <consortium name="RefSeq"/>
        </authorList>
    </citation>
    <scope>IDENTIFICATION</scope>
    <source>
        <tissue evidence="2">Gonads</tissue>
    </source>
</reference>
<dbReference type="RefSeq" id="XP_013421528.1">
    <property type="nucleotide sequence ID" value="XM_013566074.2"/>
</dbReference>
<name>A0A1S3KFW3_LINAN</name>
<dbReference type="AlphaFoldDB" id="A0A1S3KFW3"/>
<proteinExistence type="predicted"/>
<dbReference type="OrthoDB" id="10039908at2759"/>
<dbReference type="Proteomes" id="UP000085678">
    <property type="component" value="Unplaced"/>
</dbReference>
<protein>
    <submittedName>
        <fullName evidence="2">Uncharacterized protein LOC106181621</fullName>
    </submittedName>
</protein>
<accession>A0A1S3KFW3</accession>
<dbReference type="KEGG" id="lak:106181621"/>
<keyword evidence="1" id="KW-1185">Reference proteome</keyword>
<evidence type="ECO:0000313" key="2">
    <source>
        <dbReference type="RefSeq" id="XP_013421528.1"/>
    </source>
</evidence>
<dbReference type="InParanoid" id="A0A1S3KFW3"/>
<organism evidence="1 2">
    <name type="scientific">Lingula anatina</name>
    <name type="common">Brachiopod</name>
    <name type="synonym">Lingula unguis</name>
    <dbReference type="NCBI Taxonomy" id="7574"/>
    <lineage>
        <taxon>Eukaryota</taxon>
        <taxon>Metazoa</taxon>
        <taxon>Spiralia</taxon>
        <taxon>Lophotrochozoa</taxon>
        <taxon>Brachiopoda</taxon>
        <taxon>Linguliformea</taxon>
        <taxon>Lingulata</taxon>
        <taxon>Lingulida</taxon>
        <taxon>Linguloidea</taxon>
        <taxon>Lingulidae</taxon>
        <taxon>Lingula</taxon>
    </lineage>
</organism>
<evidence type="ECO:0000313" key="1">
    <source>
        <dbReference type="Proteomes" id="UP000085678"/>
    </source>
</evidence>
<gene>
    <name evidence="2" type="primary">LOC106181621</name>
</gene>